<dbReference type="OrthoDB" id="7631189at2"/>
<comment type="caution">
    <text evidence="1">The sequence shown here is derived from an EMBL/GenBank/DDBJ whole genome shotgun (WGS) entry which is preliminary data.</text>
</comment>
<sequence>MAMTLVHQIEETARFTAVHAASAPEDAASVPWLVTGAVLMVQQACTLALSEAGAELPAMAGPAELVARVADAEHLAQPYTAPLKPAHHRALDAVIAARNSVMHPRPDGLAIDARALPDGLEVATGLVRHLLLTQPVRPSMVSDAEAASIRHSLDLIDMSVDFWRTVLA</sequence>
<evidence type="ECO:0000313" key="2">
    <source>
        <dbReference type="Proteomes" id="UP000266385"/>
    </source>
</evidence>
<dbReference type="EMBL" id="QWFX01000006">
    <property type="protein sequence ID" value="RIJ30254.1"/>
    <property type="molecule type" value="Genomic_DNA"/>
</dbReference>
<evidence type="ECO:0000313" key="1">
    <source>
        <dbReference type="EMBL" id="RIJ30254.1"/>
    </source>
</evidence>
<proteinExistence type="predicted"/>
<reference evidence="1 2" key="1">
    <citation type="submission" date="2018-08" db="EMBL/GenBank/DDBJ databases">
        <title>Henriciella mobilis sp. nov., isolated from seawater.</title>
        <authorList>
            <person name="Cheng H."/>
            <person name="Wu Y.-H."/>
            <person name="Xu X.-W."/>
            <person name="Guo L.-L."/>
        </authorList>
    </citation>
    <scope>NUCLEOTIDE SEQUENCE [LARGE SCALE GENOMIC DNA]</scope>
    <source>
        <strain evidence="1 2">JN25</strain>
    </source>
</reference>
<evidence type="ECO:0008006" key="3">
    <source>
        <dbReference type="Google" id="ProtNLM"/>
    </source>
</evidence>
<gene>
    <name evidence="1" type="ORF">D1223_06295</name>
</gene>
<protein>
    <recommendedName>
        <fullName evidence="3">DUF4145 domain-containing protein</fullName>
    </recommendedName>
</protein>
<keyword evidence="2" id="KW-1185">Reference proteome</keyword>
<organism evidence="1 2">
    <name type="scientific">Henriciella mobilis</name>
    <dbReference type="NCBI Taxonomy" id="2305467"/>
    <lineage>
        <taxon>Bacteria</taxon>
        <taxon>Pseudomonadati</taxon>
        <taxon>Pseudomonadota</taxon>
        <taxon>Alphaproteobacteria</taxon>
        <taxon>Hyphomonadales</taxon>
        <taxon>Hyphomonadaceae</taxon>
        <taxon>Henriciella</taxon>
    </lineage>
</organism>
<dbReference type="Proteomes" id="UP000266385">
    <property type="component" value="Unassembled WGS sequence"/>
</dbReference>
<dbReference type="AlphaFoldDB" id="A0A399RIL4"/>
<dbReference type="RefSeq" id="WP_119375574.1">
    <property type="nucleotide sequence ID" value="NZ_QWFX01000006.1"/>
</dbReference>
<accession>A0A399RIL4</accession>
<name>A0A399RIL4_9PROT</name>